<accession>A0A1S6HMD2</accession>
<dbReference type="AlphaFoldDB" id="A0A1S6HMD2"/>
<dbReference type="RefSeq" id="WP_077751963.1">
    <property type="nucleotide sequence ID" value="NZ_CP014782.1"/>
</dbReference>
<dbReference type="GO" id="GO:0019239">
    <property type="term" value="F:deaminase activity"/>
    <property type="evidence" value="ECO:0007669"/>
    <property type="project" value="TreeGrafter"/>
</dbReference>
<comment type="similarity">
    <text evidence="1">Belongs to the RutC family.</text>
</comment>
<dbReference type="OrthoDB" id="6196780at2"/>
<reference evidence="2 3" key="1">
    <citation type="submission" date="2016-03" db="EMBL/GenBank/DDBJ databases">
        <title>Complete genome sequence of Shewanella psychrophila WP2, a deep sea bacterium isolated from west Pacific sediment.</title>
        <authorList>
            <person name="Xu G."/>
            <person name="Jian H."/>
        </authorList>
    </citation>
    <scope>NUCLEOTIDE SEQUENCE [LARGE SCALE GENOMIC DNA]</scope>
    <source>
        <strain evidence="2 3">WP2</strain>
    </source>
</reference>
<dbReference type="STRING" id="225848.Sps_01519"/>
<dbReference type="PANTHER" id="PTHR11803:SF58">
    <property type="entry name" value="PROTEIN HMF1-RELATED"/>
    <property type="match status" value="1"/>
</dbReference>
<proteinExistence type="inferred from homology"/>
<dbReference type="PANTHER" id="PTHR11803">
    <property type="entry name" value="2-IMINOBUTANOATE/2-IMINOPROPANOATE DEAMINASE RIDA"/>
    <property type="match status" value="1"/>
</dbReference>
<keyword evidence="3" id="KW-1185">Reference proteome</keyword>
<dbReference type="GO" id="GO:0005829">
    <property type="term" value="C:cytosol"/>
    <property type="evidence" value="ECO:0007669"/>
    <property type="project" value="TreeGrafter"/>
</dbReference>
<dbReference type="KEGG" id="spsw:Sps_01519"/>
<dbReference type="InterPro" id="IPR035959">
    <property type="entry name" value="RutC-like_sf"/>
</dbReference>
<gene>
    <name evidence="2" type="ORF">Sps_01519</name>
</gene>
<dbReference type="Gene3D" id="3.30.1330.40">
    <property type="entry name" value="RutC-like"/>
    <property type="match status" value="1"/>
</dbReference>
<evidence type="ECO:0000313" key="2">
    <source>
        <dbReference type="EMBL" id="AQS36685.1"/>
    </source>
</evidence>
<dbReference type="Proteomes" id="UP000189545">
    <property type="component" value="Chromosome"/>
</dbReference>
<sequence>MNVQRINYAELGKIAGPYVHASIHRHTLYTSGLTAFGTQAQSSNIDEQTRAIFSQLSLIATQQNITLESLVKVTLFVTDLTDIVPLRQTLFDIYGDNLPASSLIKVDALFCGDLKIEIEAILGL</sequence>
<organism evidence="2 3">
    <name type="scientific">Shewanella psychrophila</name>
    <dbReference type="NCBI Taxonomy" id="225848"/>
    <lineage>
        <taxon>Bacteria</taxon>
        <taxon>Pseudomonadati</taxon>
        <taxon>Pseudomonadota</taxon>
        <taxon>Gammaproteobacteria</taxon>
        <taxon>Alteromonadales</taxon>
        <taxon>Shewanellaceae</taxon>
        <taxon>Shewanella</taxon>
    </lineage>
</organism>
<dbReference type="InterPro" id="IPR006175">
    <property type="entry name" value="YjgF/YER057c/UK114"/>
</dbReference>
<dbReference type="Pfam" id="PF01042">
    <property type="entry name" value="Ribonuc_L-PSP"/>
    <property type="match status" value="1"/>
</dbReference>
<name>A0A1S6HMD2_9GAMM</name>
<dbReference type="EMBL" id="CP014782">
    <property type="protein sequence ID" value="AQS36685.1"/>
    <property type="molecule type" value="Genomic_DNA"/>
</dbReference>
<dbReference type="CDD" id="cd00448">
    <property type="entry name" value="YjgF_YER057c_UK114_family"/>
    <property type="match status" value="1"/>
</dbReference>
<dbReference type="SUPFAM" id="SSF55298">
    <property type="entry name" value="YjgF-like"/>
    <property type="match status" value="1"/>
</dbReference>
<protein>
    <submittedName>
        <fullName evidence="2">Putative translation initiation inhibitor, yjgF family</fullName>
    </submittedName>
</protein>
<evidence type="ECO:0000313" key="3">
    <source>
        <dbReference type="Proteomes" id="UP000189545"/>
    </source>
</evidence>
<evidence type="ECO:0000256" key="1">
    <source>
        <dbReference type="ARBA" id="ARBA00010552"/>
    </source>
</evidence>